<dbReference type="Proteomes" id="UP000612585">
    <property type="component" value="Unassembled WGS sequence"/>
</dbReference>
<evidence type="ECO:0000313" key="1">
    <source>
        <dbReference type="EMBL" id="GIJ64360.1"/>
    </source>
</evidence>
<dbReference type="EMBL" id="BOPG01000115">
    <property type="protein sequence ID" value="GIJ64360.1"/>
    <property type="molecule type" value="Genomic_DNA"/>
</dbReference>
<dbReference type="Gene3D" id="3.30.9.30">
    <property type="match status" value="1"/>
</dbReference>
<keyword evidence="2" id="KW-1185">Reference proteome</keyword>
<comment type="caution">
    <text evidence="1">The sequence shown here is derived from an EMBL/GenBank/DDBJ whole genome shotgun (WGS) entry which is preliminary data.</text>
</comment>
<reference evidence="1" key="1">
    <citation type="submission" date="2021-01" db="EMBL/GenBank/DDBJ databases">
        <title>Whole genome shotgun sequence of Virgisporangium aurantiacum NBRC 16421.</title>
        <authorList>
            <person name="Komaki H."/>
            <person name="Tamura T."/>
        </authorList>
    </citation>
    <scope>NUCLEOTIDE SEQUENCE</scope>
    <source>
        <strain evidence="1">NBRC 16421</strain>
    </source>
</reference>
<dbReference type="Gene3D" id="3.50.50.60">
    <property type="entry name" value="FAD/NAD(P)-binding domain"/>
    <property type="match status" value="1"/>
</dbReference>
<dbReference type="InterPro" id="IPR053212">
    <property type="entry name" value="DHP_3-monooxygenase"/>
</dbReference>
<sequence length="401" mass="42452">MGLMHQPTDLAAKQELSPDHPPSAAIAPATGSQPHIAVVGGSLTGPVLALLLLQAGLENVAVYEANPDLAAATGGVLSLEHTALDVLDRLDIPQHEYVKEGFETITQFRGYGPAGGRRRQRTYPGRFTTWTLLHRALAARLPAEVAHHGRRISAMTAEAGRPVLHFKDGDRASADLVAFCDGRSSVGRRLLDPARPLHYAGYVAHRGTATVRPADLHDFQRWEPCPGVQFNIAPVPGGADWIFFLNATAVQYTAWFGAPPRQRAFATAQHVSPAARAYVDQQAATHLPAPLADLVHSTAGRAAAPVLDIAPPTGMAWPIGDGYACLLGDALAPPRAHTARGAVNGIEQADGLAAALRQHIHHGADLTGALLGWRRRHLLTAVDTVRQGPVIGARLGLGTAS</sequence>
<gene>
    <name evidence="1" type="ORF">Vau01_118760</name>
</gene>
<dbReference type="InterPro" id="IPR036188">
    <property type="entry name" value="FAD/NAD-bd_sf"/>
</dbReference>
<dbReference type="SUPFAM" id="SSF51905">
    <property type="entry name" value="FAD/NAD(P)-binding domain"/>
    <property type="match status" value="1"/>
</dbReference>
<dbReference type="PANTHER" id="PTHR47469">
    <property type="entry name" value="MONOOXYGENASE-LIKE"/>
    <property type="match status" value="1"/>
</dbReference>
<name>A0A8J4E6R3_9ACTN</name>
<accession>A0A8J4E6R3</accession>
<protein>
    <submittedName>
        <fullName evidence="1">2-polyprenyl-6-methoxyphenol hydroxylase</fullName>
    </submittedName>
</protein>
<organism evidence="1 2">
    <name type="scientific">Virgisporangium aurantiacum</name>
    <dbReference type="NCBI Taxonomy" id="175570"/>
    <lineage>
        <taxon>Bacteria</taxon>
        <taxon>Bacillati</taxon>
        <taxon>Actinomycetota</taxon>
        <taxon>Actinomycetes</taxon>
        <taxon>Micromonosporales</taxon>
        <taxon>Micromonosporaceae</taxon>
        <taxon>Virgisporangium</taxon>
    </lineage>
</organism>
<evidence type="ECO:0000313" key="2">
    <source>
        <dbReference type="Proteomes" id="UP000612585"/>
    </source>
</evidence>
<dbReference type="PANTHER" id="PTHR47469:SF2">
    <property type="entry name" value="OS06G0597600 PROTEIN"/>
    <property type="match status" value="1"/>
</dbReference>
<dbReference type="AlphaFoldDB" id="A0A8J4E6R3"/>
<proteinExistence type="predicted"/>
<dbReference type="RefSeq" id="WP_308440539.1">
    <property type="nucleotide sequence ID" value="NZ_BOPG01000115.1"/>
</dbReference>